<evidence type="ECO:0000256" key="9">
    <source>
        <dbReference type="ARBA" id="ARBA00022679"/>
    </source>
</evidence>
<dbReference type="GO" id="GO:0009834">
    <property type="term" value="P:plant-type secondary cell wall biogenesis"/>
    <property type="evidence" value="ECO:0007669"/>
    <property type="project" value="TreeGrafter"/>
</dbReference>
<comment type="caution">
    <text evidence="26">The sequence shown here is derived from an EMBL/GenBank/DDBJ whole genome shotgun (WGS) entry which is preliminary data.</text>
</comment>
<dbReference type="FunFam" id="1.25.70.10:FF:000004">
    <property type="entry name" value="Transcription termination factor mterf4, chloroplastic"/>
    <property type="match status" value="1"/>
</dbReference>
<evidence type="ECO:0000256" key="6">
    <source>
        <dbReference type="ARBA" id="ARBA00022528"/>
    </source>
</evidence>
<dbReference type="Pfam" id="PF00350">
    <property type="entry name" value="Dynamin_N"/>
    <property type="match status" value="1"/>
</dbReference>
<dbReference type="InterPro" id="IPR001401">
    <property type="entry name" value="Dynamin_GTPase"/>
</dbReference>
<comment type="cofactor">
    <cofactor evidence="21">
        <name>Mn(2+)</name>
        <dbReference type="ChEBI" id="CHEBI:29035"/>
    </cofactor>
</comment>
<keyword evidence="19 23" id="KW-0961">Cell wall biogenesis/degradation</keyword>
<dbReference type="SUPFAM" id="SSF52540">
    <property type="entry name" value="P-loop containing nucleoside triphosphate hydrolases"/>
    <property type="match status" value="1"/>
</dbReference>
<dbReference type="InterPro" id="IPR029044">
    <property type="entry name" value="Nucleotide-diphossugar_trans"/>
</dbReference>
<evidence type="ECO:0000256" key="16">
    <source>
        <dbReference type="ARBA" id="ARBA00023136"/>
    </source>
</evidence>
<evidence type="ECO:0000256" key="23">
    <source>
        <dbReference type="RuleBase" id="RU363127"/>
    </source>
</evidence>
<evidence type="ECO:0000256" key="24">
    <source>
        <dbReference type="SAM" id="MobiDB-lite"/>
    </source>
</evidence>
<feature type="binding site" evidence="21">
    <location>
        <position position="282"/>
    </location>
    <ligand>
        <name>Mn(2+)</name>
        <dbReference type="ChEBI" id="CHEBI:29035"/>
    </ligand>
</feature>
<evidence type="ECO:0000256" key="19">
    <source>
        <dbReference type="ARBA" id="ARBA00023316"/>
    </source>
</evidence>
<keyword evidence="10 23" id="KW-0812">Transmembrane</keyword>
<dbReference type="EC" id="2.4.-.-" evidence="23"/>
<dbReference type="Proteomes" id="UP000289738">
    <property type="component" value="Chromosome A07"/>
</dbReference>
<dbReference type="InterPro" id="IPR038538">
    <property type="entry name" value="MTERF_sf"/>
</dbReference>
<comment type="similarity">
    <text evidence="4 23">Belongs to the glycosyltransferase 43 family.</text>
</comment>
<evidence type="ECO:0000256" key="13">
    <source>
        <dbReference type="ARBA" id="ARBA00022989"/>
    </source>
</evidence>
<keyword evidence="15 23" id="KW-0333">Golgi apparatus</keyword>
<evidence type="ECO:0000256" key="2">
    <source>
        <dbReference type="ARBA" id="ARBA00004323"/>
    </source>
</evidence>
<keyword evidence="13 23" id="KW-1133">Transmembrane helix</keyword>
<comment type="subcellular location">
    <subcellularLocation>
        <location evidence="2 23">Golgi apparatus membrane</location>
        <topology evidence="2 23">Single-pass type II membrane protein</topology>
    </subcellularLocation>
    <subcellularLocation>
        <location evidence="1">Plastid</location>
        <location evidence="1">Chloroplast</location>
    </subcellularLocation>
</comment>
<dbReference type="PANTHER" id="PTHR10896:SF65">
    <property type="entry name" value="GALACTOSYLGALACTOSYLXYLOSYLPROTEIN 3-BETA-GLUCURONOSYLTRANSFERASE 3"/>
    <property type="match status" value="1"/>
</dbReference>
<dbReference type="GO" id="GO:0000139">
    <property type="term" value="C:Golgi membrane"/>
    <property type="evidence" value="ECO:0007669"/>
    <property type="project" value="UniProtKB-SubCell"/>
</dbReference>
<evidence type="ECO:0000256" key="8">
    <source>
        <dbReference type="ARBA" id="ARBA00022676"/>
    </source>
</evidence>
<keyword evidence="8" id="KW-0328">Glycosyltransferase</keyword>
<dbReference type="PANTHER" id="PTHR10896">
    <property type="entry name" value="GALACTOSYLGALACTOSYLXYLOSYLPROTEIN 3-BETA-GLUCURONOSYLTRANSFERASE BETA-1,3-GLUCURONYLTRANSFERASE"/>
    <property type="match status" value="1"/>
</dbReference>
<feature type="active site" description="Proton donor/acceptor" evidence="20">
    <location>
        <position position="381"/>
    </location>
</feature>
<evidence type="ECO:0000256" key="18">
    <source>
        <dbReference type="ARBA" id="ARBA00023180"/>
    </source>
</evidence>
<dbReference type="InterPro" id="IPR045063">
    <property type="entry name" value="Dynamin_N"/>
</dbReference>
<dbReference type="Pfam" id="PF03360">
    <property type="entry name" value="Glyco_transf_43"/>
    <property type="match status" value="1"/>
</dbReference>
<protein>
    <recommendedName>
        <fullName evidence="23">Glycosyltransferases</fullName>
        <ecNumber evidence="23">2.4.-.-</ecNumber>
    </recommendedName>
</protein>
<keyword evidence="14" id="KW-0805">Transcription regulation</keyword>
<keyword evidence="7" id="KW-0934">Plastid</keyword>
<accession>A0A445C8X2</accession>
<keyword evidence="5" id="KW-0806">Transcription termination</keyword>
<dbReference type="CDD" id="cd00218">
    <property type="entry name" value="GlcAT-I"/>
    <property type="match status" value="1"/>
</dbReference>
<feature type="region of interest" description="Disordered" evidence="24">
    <location>
        <begin position="468"/>
        <end position="495"/>
    </location>
</feature>
<dbReference type="Gene3D" id="3.90.550.10">
    <property type="entry name" value="Spore Coat Polysaccharide Biosynthesis Protein SpsA, Chain A"/>
    <property type="match status" value="1"/>
</dbReference>
<comment type="function">
    <text evidence="23">Involved in the synthesis of glucuronoxylan hemicellulose in secondary cell walls.</text>
</comment>
<dbReference type="GO" id="GO:0005525">
    <property type="term" value="F:GTP binding"/>
    <property type="evidence" value="ECO:0007669"/>
    <property type="project" value="InterPro"/>
</dbReference>
<evidence type="ECO:0000313" key="26">
    <source>
        <dbReference type="EMBL" id="RYR47394.1"/>
    </source>
</evidence>
<dbReference type="GO" id="GO:0003924">
    <property type="term" value="F:GTPase activity"/>
    <property type="evidence" value="ECO:0007669"/>
    <property type="project" value="InterPro"/>
</dbReference>
<dbReference type="SUPFAM" id="SSF53448">
    <property type="entry name" value="Nucleotide-diphospho-sugar transferases"/>
    <property type="match status" value="1"/>
</dbReference>
<feature type="domain" description="Dynamin GTPase" evidence="25">
    <location>
        <begin position="516"/>
        <end position="733"/>
    </location>
</feature>
<evidence type="ECO:0000256" key="10">
    <source>
        <dbReference type="ARBA" id="ARBA00022692"/>
    </source>
</evidence>
<dbReference type="GO" id="GO:0003676">
    <property type="term" value="F:nucleic acid binding"/>
    <property type="evidence" value="ECO:0007669"/>
    <property type="project" value="InterPro"/>
</dbReference>
<dbReference type="InterPro" id="IPR027417">
    <property type="entry name" value="P-loop_NTPase"/>
</dbReference>
<evidence type="ECO:0000256" key="20">
    <source>
        <dbReference type="PIRSR" id="PIRSR605027-1"/>
    </source>
</evidence>
<evidence type="ECO:0000256" key="17">
    <source>
        <dbReference type="ARBA" id="ARBA00023163"/>
    </source>
</evidence>
<dbReference type="GO" id="GO:0008380">
    <property type="term" value="P:RNA splicing"/>
    <property type="evidence" value="ECO:0007669"/>
    <property type="project" value="UniProtKB-ARBA"/>
</dbReference>
<feature type="transmembrane region" description="Helical" evidence="23">
    <location>
        <begin position="76"/>
        <end position="96"/>
    </location>
</feature>
<keyword evidence="17" id="KW-0804">Transcription</keyword>
<evidence type="ECO:0000256" key="21">
    <source>
        <dbReference type="PIRSR" id="PIRSR605027-3"/>
    </source>
</evidence>
<keyword evidence="27" id="KW-1185">Reference proteome</keyword>
<dbReference type="Gene3D" id="1.25.70.10">
    <property type="entry name" value="Transcription termination factor 3, mitochondrial"/>
    <property type="match status" value="2"/>
</dbReference>
<dbReference type="STRING" id="3818.A0A445C8X2"/>
<evidence type="ECO:0000256" key="5">
    <source>
        <dbReference type="ARBA" id="ARBA00022472"/>
    </source>
</evidence>
<feature type="compositionally biased region" description="Pro residues" evidence="24">
    <location>
        <begin position="480"/>
        <end position="489"/>
    </location>
</feature>
<evidence type="ECO:0000256" key="3">
    <source>
        <dbReference type="ARBA" id="ARBA00007692"/>
    </source>
</evidence>
<evidence type="ECO:0000256" key="12">
    <source>
        <dbReference type="ARBA" id="ARBA00022968"/>
    </source>
</evidence>
<keyword evidence="9 23" id="KW-0808">Transferase</keyword>
<name>A0A445C8X2_ARAHY</name>
<keyword evidence="21" id="KW-0464">Manganese</keyword>
<dbReference type="SMART" id="SM00053">
    <property type="entry name" value="DYNc"/>
    <property type="match status" value="1"/>
</dbReference>
<keyword evidence="12 23" id="KW-0735">Signal-anchor</keyword>
<dbReference type="GO" id="GO:0042285">
    <property type="term" value="F:xylosyltransferase activity"/>
    <property type="evidence" value="ECO:0007669"/>
    <property type="project" value="TreeGrafter"/>
</dbReference>
<feature type="site" description="Interaction with galactose moiety of substrate glycoprotein" evidence="22">
    <location>
        <position position="317"/>
    </location>
</feature>
<dbReference type="InterPro" id="IPR003690">
    <property type="entry name" value="MTERF"/>
</dbReference>
<feature type="compositionally biased region" description="Polar residues" evidence="24">
    <location>
        <begin position="447"/>
        <end position="456"/>
    </location>
</feature>
<evidence type="ECO:0000256" key="11">
    <source>
        <dbReference type="ARBA" id="ARBA00022946"/>
    </source>
</evidence>
<dbReference type="GO" id="GO:0009507">
    <property type="term" value="C:chloroplast"/>
    <property type="evidence" value="ECO:0007669"/>
    <property type="project" value="UniProtKB-SubCell"/>
</dbReference>
<keyword evidence="11" id="KW-0809">Transit peptide</keyword>
<proteinExistence type="inferred from homology"/>
<dbReference type="GO" id="GO:0071555">
    <property type="term" value="P:cell wall organization"/>
    <property type="evidence" value="ECO:0007669"/>
    <property type="project" value="UniProtKB-KW"/>
</dbReference>
<evidence type="ECO:0000259" key="25">
    <source>
        <dbReference type="SMART" id="SM00053"/>
    </source>
</evidence>
<evidence type="ECO:0000256" key="15">
    <source>
        <dbReference type="ARBA" id="ARBA00023034"/>
    </source>
</evidence>
<dbReference type="GO" id="GO:0010417">
    <property type="term" value="P:glucuronoxylan biosynthetic process"/>
    <property type="evidence" value="ECO:0007669"/>
    <property type="project" value="TreeGrafter"/>
</dbReference>
<keyword evidence="18" id="KW-0325">Glycoprotein</keyword>
<dbReference type="GO" id="GO:0046872">
    <property type="term" value="F:metal ion binding"/>
    <property type="evidence" value="ECO:0007669"/>
    <property type="project" value="UniProtKB-KW"/>
</dbReference>
<dbReference type="SMART" id="SM00733">
    <property type="entry name" value="Mterf"/>
    <property type="match status" value="9"/>
</dbReference>
<dbReference type="GO" id="GO:0006353">
    <property type="term" value="P:DNA-templated transcription termination"/>
    <property type="evidence" value="ECO:0007669"/>
    <property type="project" value="UniProtKB-KW"/>
</dbReference>
<dbReference type="EMBL" id="SDMP01000007">
    <property type="protein sequence ID" value="RYR47394.1"/>
    <property type="molecule type" value="Genomic_DNA"/>
</dbReference>
<dbReference type="InterPro" id="IPR005027">
    <property type="entry name" value="Glyco_trans_43"/>
</dbReference>
<evidence type="ECO:0000256" key="7">
    <source>
        <dbReference type="ARBA" id="ARBA00022640"/>
    </source>
</evidence>
<feature type="region of interest" description="Disordered" evidence="24">
    <location>
        <begin position="436"/>
        <end position="456"/>
    </location>
</feature>
<evidence type="ECO:0000256" key="14">
    <source>
        <dbReference type="ARBA" id="ARBA00023015"/>
    </source>
</evidence>
<evidence type="ECO:0000313" key="27">
    <source>
        <dbReference type="Proteomes" id="UP000289738"/>
    </source>
</evidence>
<gene>
    <name evidence="26" type="ORF">Ahy_A07g033324</name>
</gene>
<keyword evidence="21" id="KW-0479">Metal-binding</keyword>
<evidence type="ECO:0000256" key="22">
    <source>
        <dbReference type="PIRSR" id="PIRSR605027-4"/>
    </source>
</evidence>
<dbReference type="GO" id="GO:0015018">
    <property type="term" value="F:galactosylgalactosylxylosylprotein 3-beta-glucuronosyltransferase activity"/>
    <property type="evidence" value="ECO:0007669"/>
    <property type="project" value="InterPro"/>
</dbReference>
<organism evidence="26 27">
    <name type="scientific">Arachis hypogaea</name>
    <name type="common">Peanut</name>
    <dbReference type="NCBI Taxonomy" id="3818"/>
    <lineage>
        <taxon>Eukaryota</taxon>
        <taxon>Viridiplantae</taxon>
        <taxon>Streptophyta</taxon>
        <taxon>Embryophyta</taxon>
        <taxon>Tracheophyta</taxon>
        <taxon>Spermatophyta</taxon>
        <taxon>Magnoliopsida</taxon>
        <taxon>eudicotyledons</taxon>
        <taxon>Gunneridae</taxon>
        <taxon>Pentapetalae</taxon>
        <taxon>rosids</taxon>
        <taxon>fabids</taxon>
        <taxon>Fabales</taxon>
        <taxon>Fabaceae</taxon>
        <taxon>Papilionoideae</taxon>
        <taxon>50 kb inversion clade</taxon>
        <taxon>dalbergioids sensu lato</taxon>
        <taxon>Dalbergieae</taxon>
        <taxon>Pterocarpus clade</taxon>
        <taxon>Arachis</taxon>
    </lineage>
</organism>
<dbReference type="FunFam" id="3.90.550.10:FF:000064">
    <property type="entry name" value="Glycosyltransferases"/>
    <property type="match status" value="1"/>
</dbReference>
<dbReference type="Pfam" id="PF02536">
    <property type="entry name" value="mTERF"/>
    <property type="match status" value="1"/>
</dbReference>
<dbReference type="Gene3D" id="3.40.50.300">
    <property type="entry name" value="P-loop containing nucleotide triphosphate hydrolases"/>
    <property type="match status" value="1"/>
</dbReference>
<dbReference type="AlphaFoldDB" id="A0A445C8X2"/>
<keyword evidence="16 23" id="KW-0472">Membrane</keyword>
<dbReference type="FunFam" id="1.25.70.10:FF:000005">
    <property type="entry name" value="Transcription termination factor MTERF4, chloroplastic"/>
    <property type="match status" value="1"/>
</dbReference>
<evidence type="ECO:0000256" key="1">
    <source>
        <dbReference type="ARBA" id="ARBA00004229"/>
    </source>
</evidence>
<keyword evidence="6" id="KW-0150">Chloroplast</keyword>
<comment type="similarity">
    <text evidence="3">Belongs to the mTERF family.</text>
</comment>
<evidence type="ECO:0000256" key="4">
    <source>
        <dbReference type="ARBA" id="ARBA00007706"/>
    </source>
</evidence>
<sequence>MAQFRRTLSPAYHDRQYPNGAGGVLSVSSPSHKFSSTNAKYTSPFPALATSAAALRKFLAGVFVRRYGRKGQWRKALYRCLLCFFVGFMLGMFPFGHHVVVDDVRPSDMSFEIKPPHANAQLLQENHVLKNRVGGKEGTEVVEAAVGGGSDSGRESGFIIDPVSLSVANHHSIAERFDFVPRKQLIVVTPTYNRALQAYFLNRLGQLLRLVPPPVLWVVVEMNAASMETAELLRKTGVMYRHLVCAKNSTDVKDRGVHQRNTALEHIERHKLDGIVYFADDDNVYSLELFDTLRDISRFGTWPVAMLAPSKNKAILEGPVCNASQVIGWHTNEKSKRLRRFHVDMSGFAFNSTILWDPKRWRRPTTNPIRQLDTVKEGFQETTFIEQLVEDENQMEGSPVGCSKVLNWHLHLDSHNVVYPKGWLLQKNLDAVALSKSAEGPDPLPPNQKSNTPTHLLSSLSQKIKVERTDGNPNGLAAHPPQPPQPHNPAEPTDTGSPLLERAFSLFAGVAPWKLRRRRRSCVAIVGSSVTVLGSCVAVVGSSLAVAWKLCGHHRLSCSSALSLCVRRCGRVLCRRRHSPSSSLPGSSKHSDSLSVDAAAVRKEISDETDRITGKTKQISNIPIQLSIYSPHVVNLTLIDLPGLTKVAVGKPQNRPACSSFTNRISIQFPLRLCSKLEAFAHSATSSAYSAISMLTRRKILNLFSTQFASHQFNAVSKLSRVPSHPYSEIHKTLNPFRVFLLCAWNSTQASKFPEYEMPSVTWGVIQGRKEKLVSRVIVFDFLRGLGIVPDELQDLELPSTVEVMRERVEFLQKLGLTIDDINDYPLMLGCSVRKNIIPVLGYLEKIGISRSKLGGFIKSYPQVLHASVIVELVPVVKFLRGLDVEREDIGYVLQKYPELLGFKLEGTMSTSVAYLVSIGVNPRDIGPMVTQYPYFLGMRVGTMIKPFIDYLVSLGLPKKILAKMLEKRTYLLGYDLEETIKPNVDCLISFGIGRECLPSVIAQYPQILGLPLKAKLSSQQYFFSLKLKIDPEGFARVVEKMPQVVSLHQNVIMKPVEFLLGRAIALHDVASMVVKCPQLVALRVELMKNSFYFFKSEMGRPLKELVEFPEYFTYSLESRVKPRYQRLKSKGIRCSLNWMLNCSDQRFEERLQGNYIETESIGPTFLMGGKLNLPGNAILSDEEEESDDEVLYRRTLSHATLVSDVSLLSWSGTHRFGIKLVALCVLTISSSDTAFLGSLRGRQNHTEPSHAPSLSCLLFCAFLIFGF</sequence>
<reference evidence="26 27" key="1">
    <citation type="submission" date="2019-01" db="EMBL/GenBank/DDBJ databases">
        <title>Sequencing of cultivated peanut Arachis hypogaea provides insights into genome evolution and oil improvement.</title>
        <authorList>
            <person name="Chen X."/>
        </authorList>
    </citation>
    <scope>NUCLEOTIDE SEQUENCE [LARGE SCALE GENOMIC DNA]</scope>
    <source>
        <strain evidence="27">cv. Fuhuasheng</strain>
        <tissue evidence="26">Leaves</tissue>
    </source>
</reference>